<comment type="function">
    <text evidence="5">Regulatory protein of the TOL plasmid xyl operons. XylS activates the xylXYZLTEGFJQKIH operon required for the degradation of toluene, m-xylene and p-xylene.</text>
</comment>
<dbReference type="Pfam" id="PF12833">
    <property type="entry name" value="HTH_18"/>
    <property type="match status" value="1"/>
</dbReference>
<dbReference type="InterPro" id="IPR020449">
    <property type="entry name" value="Tscrpt_reg_AraC-type_HTH"/>
</dbReference>
<dbReference type="SUPFAM" id="SSF46689">
    <property type="entry name" value="Homeodomain-like"/>
    <property type="match status" value="1"/>
</dbReference>
<dbReference type="PANTHER" id="PTHR46796">
    <property type="entry name" value="HTH-TYPE TRANSCRIPTIONAL ACTIVATOR RHAS-RELATED"/>
    <property type="match status" value="1"/>
</dbReference>
<dbReference type="InterPro" id="IPR050204">
    <property type="entry name" value="AraC_XylS_family_regulators"/>
</dbReference>
<evidence type="ECO:0000259" key="6">
    <source>
        <dbReference type="PROSITE" id="PS01124"/>
    </source>
</evidence>
<dbReference type="Proteomes" id="UP000441404">
    <property type="component" value="Unassembled WGS sequence"/>
</dbReference>
<reference evidence="9 10" key="1">
    <citation type="submission" date="2019-10" db="EMBL/GenBank/DDBJ databases">
        <title>Evaluation of single-gene subtyping targets for Pseudomonas.</title>
        <authorList>
            <person name="Reichler S.J."/>
            <person name="Orsi R.H."/>
            <person name="Wiedmann M."/>
            <person name="Martin N.H."/>
            <person name="Murphy S.I."/>
        </authorList>
    </citation>
    <scope>NUCLEOTIDE SEQUENCE [LARGE SCALE GENOMIC DNA]</scope>
    <source>
        <strain evidence="8 10">FSL R10-3254</strain>
        <strain evidence="7 9">FSL R10-3257</strain>
    </source>
</reference>
<dbReference type="InterPro" id="IPR009057">
    <property type="entry name" value="Homeodomain-like_sf"/>
</dbReference>
<organism evidence="7 9">
    <name type="scientific">Pseudomonas helleri</name>
    <dbReference type="NCBI Taxonomy" id="1608996"/>
    <lineage>
        <taxon>Bacteria</taxon>
        <taxon>Pseudomonadati</taxon>
        <taxon>Pseudomonadota</taxon>
        <taxon>Gammaproteobacteria</taxon>
        <taxon>Pseudomonadales</taxon>
        <taxon>Pseudomonadaceae</taxon>
        <taxon>Pseudomonas</taxon>
    </lineage>
</organism>
<protein>
    <submittedName>
        <fullName evidence="7">Helix-turn-helix domain-containing protein</fullName>
    </submittedName>
</protein>
<evidence type="ECO:0000256" key="2">
    <source>
        <dbReference type="ARBA" id="ARBA00023125"/>
    </source>
</evidence>
<feature type="domain" description="HTH araC/xylS-type" evidence="6">
    <location>
        <begin position="235"/>
        <end position="336"/>
    </location>
</feature>
<keyword evidence="3" id="KW-0010">Activator</keyword>
<dbReference type="EMBL" id="WIWI01000007">
    <property type="protein sequence ID" value="MQT88267.1"/>
    <property type="molecule type" value="Genomic_DNA"/>
</dbReference>
<dbReference type="SMART" id="SM00342">
    <property type="entry name" value="HTH_ARAC"/>
    <property type="match status" value="1"/>
</dbReference>
<comment type="caution">
    <text evidence="7">The sequence shown here is derived from an EMBL/GenBank/DDBJ whole genome shotgun (WGS) entry which is preliminary data.</text>
</comment>
<dbReference type="EMBL" id="WIWJ01000007">
    <property type="protein sequence ID" value="MQT46182.1"/>
    <property type="molecule type" value="Genomic_DNA"/>
</dbReference>
<dbReference type="PRINTS" id="PR00032">
    <property type="entry name" value="HTHARAC"/>
</dbReference>
<dbReference type="PROSITE" id="PS01124">
    <property type="entry name" value="HTH_ARAC_FAMILY_2"/>
    <property type="match status" value="1"/>
</dbReference>
<evidence type="ECO:0000256" key="3">
    <source>
        <dbReference type="ARBA" id="ARBA00023159"/>
    </source>
</evidence>
<dbReference type="PANTHER" id="PTHR46796:SF6">
    <property type="entry name" value="ARAC SUBFAMILY"/>
    <property type="match status" value="1"/>
</dbReference>
<dbReference type="Pfam" id="PF14525">
    <property type="entry name" value="AraC_binding_2"/>
    <property type="match status" value="1"/>
</dbReference>
<dbReference type="GO" id="GO:0043565">
    <property type="term" value="F:sequence-specific DNA binding"/>
    <property type="evidence" value="ECO:0007669"/>
    <property type="project" value="InterPro"/>
</dbReference>
<evidence type="ECO:0000256" key="5">
    <source>
        <dbReference type="ARBA" id="ARBA00037345"/>
    </source>
</evidence>
<dbReference type="InterPro" id="IPR018060">
    <property type="entry name" value="HTH_AraC"/>
</dbReference>
<dbReference type="Gene3D" id="1.10.10.60">
    <property type="entry name" value="Homeodomain-like"/>
    <property type="match status" value="1"/>
</dbReference>
<keyword evidence="1" id="KW-0805">Transcription regulation</keyword>
<accession>A0A7X1W6R2</accession>
<gene>
    <name evidence="8" type="ORF">GHO39_03790</name>
    <name evidence="7" type="ORF">GHO40_05460</name>
</gene>
<dbReference type="AlphaFoldDB" id="A0A7X1W6R2"/>
<keyword evidence="2" id="KW-0238">DNA-binding</keyword>
<evidence type="ECO:0000313" key="9">
    <source>
        <dbReference type="Proteomes" id="UP000441404"/>
    </source>
</evidence>
<sequence length="341" mass="38350">MYCDMKDSRVPAPIDVQLPASIPIQRHSFHDAKRAADWQEILSDVLVPITLNARAGRRSEHFQMNVRFQRIAVLSFAAFSPGGLIAISHRRKVDQRDSKYLKVLFMIAGLSLLSQGAREVALKAGTWTLYDPTTPYRIDSDDGAECLALALPVRDVWPWQRFVEHETTAVQPIRGNALLAMQSMRLCLDGGIDPGLDDLSSFGESIALLMGSAVSRAIEPLLPIAANKTSHILLLRAQEQVRNHYHDPELTVDSLAQALQVSRRTLYNALQAAEQTPQRLILRYRLDAFRRALANPALSHKTLTELGLDVGFSDIAHFSRLFRKHFGLTPRVYREMHRNSK</sequence>
<evidence type="ECO:0000256" key="1">
    <source>
        <dbReference type="ARBA" id="ARBA00023015"/>
    </source>
</evidence>
<name>A0A7X1W6R2_9PSED</name>
<evidence type="ECO:0000313" key="8">
    <source>
        <dbReference type="EMBL" id="MQT88267.1"/>
    </source>
</evidence>
<evidence type="ECO:0000256" key="4">
    <source>
        <dbReference type="ARBA" id="ARBA00023163"/>
    </source>
</evidence>
<dbReference type="InterPro" id="IPR035418">
    <property type="entry name" value="AraC-bd_2"/>
</dbReference>
<proteinExistence type="predicted"/>
<dbReference type="GO" id="GO:0003700">
    <property type="term" value="F:DNA-binding transcription factor activity"/>
    <property type="evidence" value="ECO:0007669"/>
    <property type="project" value="InterPro"/>
</dbReference>
<keyword evidence="4" id="KW-0804">Transcription</keyword>
<dbReference type="Proteomes" id="UP000489190">
    <property type="component" value="Unassembled WGS sequence"/>
</dbReference>
<evidence type="ECO:0000313" key="10">
    <source>
        <dbReference type="Proteomes" id="UP000489190"/>
    </source>
</evidence>
<evidence type="ECO:0000313" key="7">
    <source>
        <dbReference type="EMBL" id="MQT46182.1"/>
    </source>
</evidence>